<organism evidence="8 9">
    <name type="scientific">Paenibacillus sedimenti</name>
    <dbReference type="NCBI Taxonomy" id="2770274"/>
    <lineage>
        <taxon>Bacteria</taxon>
        <taxon>Bacillati</taxon>
        <taxon>Bacillota</taxon>
        <taxon>Bacilli</taxon>
        <taxon>Bacillales</taxon>
        <taxon>Paenibacillaceae</taxon>
        <taxon>Paenibacillus</taxon>
    </lineage>
</organism>
<dbReference type="EMBL" id="JACVVD010000001">
    <property type="protein sequence ID" value="MBD0379338.1"/>
    <property type="molecule type" value="Genomic_DNA"/>
</dbReference>
<dbReference type="GO" id="GO:0004521">
    <property type="term" value="F:RNA endonuclease activity"/>
    <property type="evidence" value="ECO:0007669"/>
    <property type="project" value="InterPro"/>
</dbReference>
<comment type="cofactor">
    <cofactor evidence="1">
        <name>a divalent metal cation</name>
        <dbReference type="ChEBI" id="CHEBI:60240"/>
    </cofactor>
</comment>
<evidence type="ECO:0000259" key="7">
    <source>
        <dbReference type="Pfam" id="PF08340"/>
    </source>
</evidence>
<dbReference type="PANTHER" id="PTHR30636">
    <property type="entry name" value="UPF0701 PROTEIN YICC"/>
    <property type="match status" value="1"/>
</dbReference>
<dbReference type="Pfam" id="PF08340">
    <property type="entry name" value="YicC-like_C"/>
    <property type="match status" value="1"/>
</dbReference>
<feature type="domain" description="Endoribonuclease YicC-like C-terminal" evidence="7">
    <location>
        <begin position="176"/>
        <end position="294"/>
    </location>
</feature>
<dbReference type="GO" id="GO:0016787">
    <property type="term" value="F:hydrolase activity"/>
    <property type="evidence" value="ECO:0007669"/>
    <property type="project" value="UniProtKB-KW"/>
</dbReference>
<evidence type="ECO:0000256" key="1">
    <source>
        <dbReference type="ARBA" id="ARBA00001968"/>
    </source>
</evidence>
<dbReference type="NCBIfam" id="TIGR00255">
    <property type="entry name" value="YicC/YloC family endoribonuclease"/>
    <property type="match status" value="1"/>
</dbReference>
<comment type="caution">
    <text evidence="8">The sequence shown here is derived from an EMBL/GenBank/DDBJ whole genome shotgun (WGS) entry which is preliminary data.</text>
</comment>
<feature type="domain" description="Endoribonuclease YicC-like N-terminal" evidence="6">
    <location>
        <begin position="2"/>
        <end position="157"/>
    </location>
</feature>
<dbReference type="InterPro" id="IPR013551">
    <property type="entry name" value="YicC-like_C"/>
</dbReference>
<reference evidence="8" key="1">
    <citation type="submission" date="2020-09" db="EMBL/GenBank/DDBJ databases">
        <title>Draft Genome Sequence of Paenibacillus sp. WST5.</title>
        <authorList>
            <person name="Bao Z."/>
        </authorList>
    </citation>
    <scope>NUCLEOTIDE SEQUENCE</scope>
    <source>
        <strain evidence="8">WST5</strain>
    </source>
</reference>
<dbReference type="Proteomes" id="UP000650466">
    <property type="component" value="Unassembled WGS sequence"/>
</dbReference>
<evidence type="ECO:0000259" key="6">
    <source>
        <dbReference type="Pfam" id="PF03755"/>
    </source>
</evidence>
<evidence type="ECO:0000256" key="3">
    <source>
        <dbReference type="ARBA" id="ARBA00022759"/>
    </source>
</evidence>
<comment type="similarity">
    <text evidence="5">Belongs to the YicC/YloC family.</text>
</comment>
<proteinExistence type="inferred from homology"/>
<dbReference type="InterPro" id="IPR005229">
    <property type="entry name" value="YicC/YloC-like"/>
</dbReference>
<gene>
    <name evidence="8" type="ORF">ICC18_04255</name>
</gene>
<evidence type="ECO:0000256" key="4">
    <source>
        <dbReference type="ARBA" id="ARBA00022801"/>
    </source>
</evidence>
<name>A0A926KLI4_9BACL</name>
<keyword evidence="4" id="KW-0378">Hydrolase</keyword>
<keyword evidence="3" id="KW-0255">Endonuclease</keyword>
<protein>
    <submittedName>
        <fullName evidence="8">YicC family protein</fullName>
    </submittedName>
</protein>
<evidence type="ECO:0000256" key="5">
    <source>
        <dbReference type="ARBA" id="ARBA00035648"/>
    </source>
</evidence>
<dbReference type="InterPro" id="IPR013527">
    <property type="entry name" value="YicC-like_N"/>
</dbReference>
<dbReference type="Pfam" id="PF03755">
    <property type="entry name" value="YicC-like_N"/>
    <property type="match status" value="1"/>
</dbReference>
<dbReference type="AlphaFoldDB" id="A0A926KLI4"/>
<evidence type="ECO:0000256" key="2">
    <source>
        <dbReference type="ARBA" id="ARBA00022722"/>
    </source>
</evidence>
<dbReference type="PANTHER" id="PTHR30636:SF3">
    <property type="entry name" value="UPF0701 PROTEIN YICC"/>
    <property type="match status" value="1"/>
</dbReference>
<evidence type="ECO:0000313" key="9">
    <source>
        <dbReference type="Proteomes" id="UP000650466"/>
    </source>
</evidence>
<keyword evidence="2" id="KW-0540">Nuclease</keyword>
<keyword evidence="9" id="KW-1185">Reference proteome</keyword>
<accession>A0A926KLI4</accession>
<evidence type="ECO:0000313" key="8">
    <source>
        <dbReference type="EMBL" id="MBD0379338.1"/>
    </source>
</evidence>
<sequence>MICSMTGFGQANRSFVGYKVFIDAKSVNHRYCEVAVRLPKEWAAFEDALKKTVLQAVKRGRVDVYISAEREAVTSRNVTVDFTLADAYLQAAEQLKQRYGFTENIELKDVLKLPDLVQMKEDRTDPDEQFEMELCACLQDAVARLSDMRVREGAFLEQDIRERLAELKRIHVELQAFAPQVVQDHASKLSGRIQSLLQEQTPVDEQRLATEIAIFADRSNVDEELTRLQSHFQQFDQLLEGNEPVGRKLDFLIQEMNREVNTIGSKANHAELTTRVIHMKAELEKMREQIQNIE</sequence>